<dbReference type="STRING" id="1703345.A3860_09910"/>
<dbReference type="InterPro" id="IPR005532">
    <property type="entry name" value="SUMF_dom"/>
</dbReference>
<dbReference type="InterPro" id="IPR016187">
    <property type="entry name" value="CTDL_fold"/>
</dbReference>
<accession>A0A1V9FF29</accession>
<evidence type="ECO:0000259" key="2">
    <source>
        <dbReference type="Pfam" id="PF03781"/>
    </source>
</evidence>
<dbReference type="RefSeq" id="WP_081155849.1">
    <property type="nucleotide sequence ID" value="NZ_LVYD01000124.1"/>
</dbReference>
<feature type="signal peptide" evidence="1">
    <location>
        <begin position="1"/>
        <end position="21"/>
    </location>
</feature>
<dbReference type="EMBL" id="LVYD01000124">
    <property type="protein sequence ID" value="OQP56887.1"/>
    <property type="molecule type" value="Genomic_DNA"/>
</dbReference>
<dbReference type="AlphaFoldDB" id="A0A1V9FF29"/>
<proteinExistence type="predicted"/>
<keyword evidence="1" id="KW-0732">Signal</keyword>
<name>A0A1V9FF29_9BACT</name>
<feature type="chain" id="PRO_5013274924" description="Sulfatase-modifying factor enzyme-like domain-containing protein" evidence="1">
    <location>
        <begin position="22"/>
        <end position="257"/>
    </location>
</feature>
<feature type="domain" description="Sulfatase-modifying factor enzyme-like" evidence="2">
    <location>
        <begin position="65"/>
        <end position="221"/>
    </location>
</feature>
<evidence type="ECO:0000313" key="3">
    <source>
        <dbReference type="EMBL" id="OQP56887.1"/>
    </source>
</evidence>
<sequence length="257" mass="29310">MKSFSLLLALFLCHFSHGQTAKNRKQLPGFVQINDTLFIATTETSIRDYSYFLLYLHDFKKDSAMLAACMPETNYTDWTAWDSYYSKLIKYDNPLYEIKDRAISFTSVMGYLPVVNIDKRQANEYCAFKTADYKKFFSKLRPGKKKKFSENVTFRLPTSQEWIAIASTPLKNGNIVCREYYKNDTTGQLMPGSIYEGCVNSQGVYNLTGNVAELVGDTDYAYGGSYKDPIDHCNATSGKRFEQGDHSIGFRLVAVIR</sequence>
<dbReference type="Gene3D" id="3.90.1580.10">
    <property type="entry name" value="paralog of FGE (formylglycine-generating enzyme)"/>
    <property type="match status" value="1"/>
</dbReference>
<evidence type="ECO:0000256" key="1">
    <source>
        <dbReference type="SAM" id="SignalP"/>
    </source>
</evidence>
<organism evidence="3 4">
    <name type="scientific">Niastella vici</name>
    <dbReference type="NCBI Taxonomy" id="1703345"/>
    <lineage>
        <taxon>Bacteria</taxon>
        <taxon>Pseudomonadati</taxon>
        <taxon>Bacteroidota</taxon>
        <taxon>Chitinophagia</taxon>
        <taxon>Chitinophagales</taxon>
        <taxon>Chitinophagaceae</taxon>
        <taxon>Niastella</taxon>
    </lineage>
</organism>
<dbReference type="InterPro" id="IPR042095">
    <property type="entry name" value="SUMF_sf"/>
</dbReference>
<evidence type="ECO:0000313" key="4">
    <source>
        <dbReference type="Proteomes" id="UP000192796"/>
    </source>
</evidence>
<dbReference type="Proteomes" id="UP000192796">
    <property type="component" value="Unassembled WGS sequence"/>
</dbReference>
<dbReference type="OrthoDB" id="979507at2"/>
<comment type="caution">
    <text evidence="3">The sequence shown here is derived from an EMBL/GenBank/DDBJ whole genome shotgun (WGS) entry which is preliminary data.</text>
</comment>
<protein>
    <recommendedName>
        <fullName evidence="2">Sulfatase-modifying factor enzyme-like domain-containing protein</fullName>
    </recommendedName>
</protein>
<dbReference type="SUPFAM" id="SSF56436">
    <property type="entry name" value="C-type lectin-like"/>
    <property type="match status" value="1"/>
</dbReference>
<keyword evidence="4" id="KW-1185">Reference proteome</keyword>
<reference evidence="3 4" key="1">
    <citation type="submission" date="2016-03" db="EMBL/GenBank/DDBJ databases">
        <title>Niastella vici sp. nov., isolated from farmland soil.</title>
        <authorList>
            <person name="Chen L."/>
            <person name="Wang D."/>
            <person name="Yang S."/>
            <person name="Wang G."/>
        </authorList>
    </citation>
    <scope>NUCLEOTIDE SEQUENCE [LARGE SCALE GENOMIC DNA]</scope>
    <source>
        <strain evidence="3 4">DJ57</strain>
    </source>
</reference>
<dbReference type="Pfam" id="PF03781">
    <property type="entry name" value="FGE-sulfatase"/>
    <property type="match status" value="1"/>
</dbReference>
<gene>
    <name evidence="3" type="ORF">A3860_09910</name>
</gene>